<dbReference type="AlphaFoldDB" id="A0A7I8L1E5"/>
<proteinExistence type="predicted"/>
<dbReference type="EMBL" id="LR746273">
    <property type="protein sequence ID" value="CAA7403859.1"/>
    <property type="molecule type" value="Genomic_DNA"/>
</dbReference>
<organism evidence="2 3">
    <name type="scientific">Spirodela intermedia</name>
    <name type="common">Intermediate duckweed</name>
    <dbReference type="NCBI Taxonomy" id="51605"/>
    <lineage>
        <taxon>Eukaryota</taxon>
        <taxon>Viridiplantae</taxon>
        <taxon>Streptophyta</taxon>
        <taxon>Embryophyta</taxon>
        <taxon>Tracheophyta</taxon>
        <taxon>Spermatophyta</taxon>
        <taxon>Magnoliopsida</taxon>
        <taxon>Liliopsida</taxon>
        <taxon>Araceae</taxon>
        <taxon>Lemnoideae</taxon>
        <taxon>Spirodela</taxon>
    </lineage>
</organism>
<evidence type="ECO:0000256" key="1">
    <source>
        <dbReference type="SAM" id="SignalP"/>
    </source>
</evidence>
<evidence type="ECO:0000313" key="3">
    <source>
        <dbReference type="Proteomes" id="UP000663760"/>
    </source>
</evidence>
<sequence>MFTTCVFLICLSFYNFRNSSCLAPSTSRFLFFSFHNSLPRTVVYS</sequence>
<evidence type="ECO:0000313" key="2">
    <source>
        <dbReference type="EMBL" id="CAA7403859.1"/>
    </source>
</evidence>
<gene>
    <name evidence="2" type="ORF">SI8410_10014537</name>
</gene>
<reference evidence="2" key="1">
    <citation type="submission" date="2020-02" db="EMBL/GenBank/DDBJ databases">
        <authorList>
            <person name="Scholz U."/>
            <person name="Mascher M."/>
            <person name="Fiebig A."/>
        </authorList>
    </citation>
    <scope>NUCLEOTIDE SEQUENCE</scope>
</reference>
<name>A0A7I8L1E5_SPIIN</name>
<feature type="signal peptide" evidence="1">
    <location>
        <begin position="1"/>
        <end position="21"/>
    </location>
</feature>
<keyword evidence="3" id="KW-1185">Reference proteome</keyword>
<protein>
    <submittedName>
        <fullName evidence="2">Uncharacterized protein</fullName>
    </submittedName>
</protein>
<dbReference type="Proteomes" id="UP000663760">
    <property type="component" value="Chromosome 10"/>
</dbReference>
<keyword evidence="1" id="KW-0732">Signal</keyword>
<feature type="chain" id="PRO_5029850964" evidence="1">
    <location>
        <begin position="22"/>
        <end position="45"/>
    </location>
</feature>
<accession>A0A7I8L1E5</accession>